<feature type="domain" description="UspA" evidence="2">
    <location>
        <begin position="18"/>
        <end position="147"/>
    </location>
</feature>
<dbReference type="Pfam" id="PF00582">
    <property type="entry name" value="Usp"/>
    <property type="match status" value="2"/>
</dbReference>
<dbReference type="AlphaFoldDB" id="A0A7G9R7E8"/>
<dbReference type="PANTHER" id="PTHR46268">
    <property type="entry name" value="STRESS RESPONSE PROTEIN NHAX"/>
    <property type="match status" value="1"/>
</dbReference>
<accession>A0A7G9R7E8</accession>
<comment type="similarity">
    <text evidence="1">Belongs to the universal stress protein A family.</text>
</comment>
<dbReference type="Gene3D" id="3.40.50.620">
    <property type="entry name" value="HUPs"/>
    <property type="match status" value="2"/>
</dbReference>
<keyword evidence="4" id="KW-1185">Reference proteome</keyword>
<name>A0A7G9R7E8_9ACTN</name>
<reference evidence="3 4" key="1">
    <citation type="submission" date="2020-08" db="EMBL/GenBank/DDBJ databases">
        <title>Genome sequence of Nocardioides mesophilus KACC 16243T.</title>
        <authorList>
            <person name="Hyun D.-W."/>
            <person name="Bae J.-W."/>
        </authorList>
    </citation>
    <scope>NUCLEOTIDE SEQUENCE [LARGE SCALE GENOMIC DNA]</scope>
    <source>
        <strain evidence="3 4">KACC 16243</strain>
    </source>
</reference>
<dbReference type="SUPFAM" id="SSF52402">
    <property type="entry name" value="Adenine nucleotide alpha hydrolases-like"/>
    <property type="match status" value="2"/>
</dbReference>
<dbReference type="InterPro" id="IPR006016">
    <property type="entry name" value="UspA"/>
</dbReference>
<dbReference type="InterPro" id="IPR014729">
    <property type="entry name" value="Rossmann-like_a/b/a_fold"/>
</dbReference>
<organism evidence="3 4">
    <name type="scientific">Nocardioides mesophilus</name>
    <dbReference type="NCBI Taxonomy" id="433659"/>
    <lineage>
        <taxon>Bacteria</taxon>
        <taxon>Bacillati</taxon>
        <taxon>Actinomycetota</taxon>
        <taxon>Actinomycetes</taxon>
        <taxon>Propionibacteriales</taxon>
        <taxon>Nocardioidaceae</taxon>
        <taxon>Nocardioides</taxon>
    </lineage>
</organism>
<dbReference type="EMBL" id="CP060713">
    <property type="protein sequence ID" value="QNN51523.1"/>
    <property type="molecule type" value="Genomic_DNA"/>
</dbReference>
<proteinExistence type="inferred from homology"/>
<gene>
    <name evidence="3" type="ORF">H9L09_13125</name>
</gene>
<evidence type="ECO:0000256" key="1">
    <source>
        <dbReference type="ARBA" id="ARBA00008791"/>
    </source>
</evidence>
<dbReference type="KEGG" id="nmes:H9L09_13125"/>
<dbReference type="PRINTS" id="PR01438">
    <property type="entry name" value="UNVRSLSTRESS"/>
</dbReference>
<protein>
    <submittedName>
        <fullName evidence="3">Universal stress protein</fullName>
    </submittedName>
</protein>
<feature type="domain" description="UspA" evidence="2">
    <location>
        <begin position="160"/>
        <end position="284"/>
    </location>
</feature>
<dbReference type="CDD" id="cd00293">
    <property type="entry name" value="USP-like"/>
    <property type="match status" value="2"/>
</dbReference>
<dbReference type="RefSeq" id="WP_187577359.1">
    <property type="nucleotide sequence ID" value="NZ_CP060713.1"/>
</dbReference>
<evidence type="ECO:0000313" key="4">
    <source>
        <dbReference type="Proteomes" id="UP000515947"/>
    </source>
</evidence>
<evidence type="ECO:0000259" key="2">
    <source>
        <dbReference type="Pfam" id="PF00582"/>
    </source>
</evidence>
<dbReference type="InterPro" id="IPR006015">
    <property type="entry name" value="Universal_stress_UspA"/>
</dbReference>
<dbReference type="Proteomes" id="UP000515947">
    <property type="component" value="Chromosome"/>
</dbReference>
<evidence type="ECO:0000313" key="3">
    <source>
        <dbReference type="EMBL" id="QNN51523.1"/>
    </source>
</evidence>
<sequence>MIEHQASPAAGEWEDHSPVVVGVDGSERNRAAIAWAAQEAGRSGCDLRLVGVSELTLIPHLSHPAPRSAARHAVDDALETAKQYVGPEHLASEVASGPVEEALLERSAGARLLVVGKRGRHAIPRMLVGSTSLAVAGRSPVPVAVVPDSWDQRAHEHGAVVVGVHPDQPASRLLHLAFHRAHRLKTPLVVVHGREQHDDVPVGTEAEPAALEGFLEAWRHRFPEVEVSAHDRAGHPAVVVLDAAADAQLVILGRRNSSRFSGFGFGSVTRAVLHYAECPVLVVPTDAD</sequence>
<dbReference type="PANTHER" id="PTHR46268:SF6">
    <property type="entry name" value="UNIVERSAL STRESS PROTEIN UP12"/>
    <property type="match status" value="1"/>
</dbReference>